<dbReference type="InterPro" id="IPR026960">
    <property type="entry name" value="RVT-Znf"/>
</dbReference>
<dbReference type="Pfam" id="PF13966">
    <property type="entry name" value="zf-RVT"/>
    <property type="match status" value="1"/>
</dbReference>
<dbReference type="PaxDb" id="4097-A0A1S3X9K7"/>
<dbReference type="GeneID" id="107762750"/>
<sequence>MLVQCFQKFSQVSGLSANTEKSSAYFGGVPREIQQQILQANQFGKGDLPFRYLGIPLSTKRLSIIQCKPLIDKMLARIKSWTTRYLSYAGRIQLVKSVLYSIQVYWSQVFVLPKKVVQMIEAICRSFVWTGGSNLSKKALIAWDRLCLPKAAESLNILDIYTWNWAAIGKLLWNICRKKDCLRVKWIHAYYTKAGEVWQTKTTQASRVVQKIIKTKSMFEKIGLHETDVAAMTKYSIKDIYGAYHGEFQKAPWRRMVCNNNGQPKWTFILFLALRRKLQTKERITSWANLEDMDCVLCKQENEDIAHLLFECMYAKQVWSKLLAWQSIKREVWNWKHEERNARIFKDSSRSADQVVKKLIREVHVRARK</sequence>
<dbReference type="STRING" id="4097.A0A1S3X9K7"/>
<name>A0A1S3X9K7_TOBAC</name>
<dbReference type="PANTHER" id="PTHR33116">
    <property type="entry name" value="REVERSE TRANSCRIPTASE ZINC-BINDING DOMAIN-CONTAINING PROTEIN-RELATED-RELATED"/>
    <property type="match status" value="1"/>
</dbReference>
<dbReference type="Proteomes" id="UP000790787">
    <property type="component" value="Chromosome 10"/>
</dbReference>
<evidence type="ECO:0000313" key="2">
    <source>
        <dbReference type="Proteomes" id="UP000790787"/>
    </source>
</evidence>
<gene>
    <name evidence="3" type="primary">LOC107762750</name>
</gene>
<reference evidence="3" key="2">
    <citation type="submission" date="2025-08" db="UniProtKB">
        <authorList>
            <consortium name="RefSeq"/>
        </authorList>
    </citation>
    <scope>IDENTIFICATION</scope>
</reference>
<organism evidence="2 3">
    <name type="scientific">Nicotiana tabacum</name>
    <name type="common">Common tobacco</name>
    <dbReference type="NCBI Taxonomy" id="4097"/>
    <lineage>
        <taxon>Eukaryota</taxon>
        <taxon>Viridiplantae</taxon>
        <taxon>Streptophyta</taxon>
        <taxon>Embryophyta</taxon>
        <taxon>Tracheophyta</taxon>
        <taxon>Spermatophyta</taxon>
        <taxon>Magnoliopsida</taxon>
        <taxon>eudicotyledons</taxon>
        <taxon>Gunneridae</taxon>
        <taxon>Pentapetalae</taxon>
        <taxon>asterids</taxon>
        <taxon>lamiids</taxon>
        <taxon>Solanales</taxon>
        <taxon>Solanaceae</taxon>
        <taxon>Nicotianoideae</taxon>
        <taxon>Nicotianeae</taxon>
        <taxon>Nicotiana</taxon>
    </lineage>
</organism>
<protein>
    <recommendedName>
        <fullName evidence="1">Reverse transcriptase zinc-binding domain-containing protein</fullName>
    </recommendedName>
</protein>
<keyword evidence="2" id="KW-1185">Reference proteome</keyword>
<dbReference type="OrthoDB" id="1305421at2759"/>
<dbReference type="OMA" id="FITWMAV"/>
<dbReference type="PANTHER" id="PTHR33116:SF66">
    <property type="entry name" value="REVERSE TRANSCRIPTASE ZINC-BINDING DOMAIN-CONTAINING PROTEIN"/>
    <property type="match status" value="1"/>
</dbReference>
<evidence type="ECO:0000313" key="3">
    <source>
        <dbReference type="RefSeq" id="XP_016436620.1"/>
    </source>
</evidence>
<dbReference type="RefSeq" id="XP_016436620.1">
    <property type="nucleotide sequence ID" value="XM_016581134.1"/>
</dbReference>
<proteinExistence type="predicted"/>
<reference evidence="2" key="1">
    <citation type="journal article" date="2014" name="Nat. Commun.">
        <title>The tobacco genome sequence and its comparison with those of tomato and potato.</title>
        <authorList>
            <person name="Sierro N."/>
            <person name="Battey J.N."/>
            <person name="Ouadi S."/>
            <person name="Bakaher N."/>
            <person name="Bovet L."/>
            <person name="Willig A."/>
            <person name="Goepfert S."/>
            <person name="Peitsch M.C."/>
            <person name="Ivanov N.V."/>
        </authorList>
    </citation>
    <scope>NUCLEOTIDE SEQUENCE [LARGE SCALE GENOMIC DNA]</scope>
</reference>
<evidence type="ECO:0000259" key="1">
    <source>
        <dbReference type="Pfam" id="PF13966"/>
    </source>
</evidence>
<dbReference type="AlphaFoldDB" id="A0A1S3X9K7"/>
<accession>A0A1S3X9K7</accession>
<dbReference type="KEGG" id="nta:107762750"/>
<feature type="non-terminal residue" evidence="3">
    <location>
        <position position="369"/>
    </location>
</feature>